<evidence type="ECO:0000313" key="4">
    <source>
        <dbReference type="Proteomes" id="UP000218785"/>
    </source>
</evidence>
<dbReference type="EMBL" id="AP018248">
    <property type="protein sequence ID" value="BAZ02224.1"/>
    <property type="molecule type" value="Genomic_DNA"/>
</dbReference>
<dbReference type="KEGG" id="ttq:NIES37_62350"/>
<dbReference type="InterPro" id="IPR011335">
    <property type="entry name" value="Restrct_endonuc-II-like"/>
</dbReference>
<dbReference type="InterPro" id="IPR012296">
    <property type="entry name" value="Nuclease_put_TT1808"/>
</dbReference>
<organism evidence="3 4">
    <name type="scientific">Tolypothrix tenuis PCC 7101</name>
    <dbReference type="NCBI Taxonomy" id="231146"/>
    <lineage>
        <taxon>Bacteria</taxon>
        <taxon>Bacillati</taxon>
        <taxon>Cyanobacteriota</taxon>
        <taxon>Cyanophyceae</taxon>
        <taxon>Nostocales</taxon>
        <taxon>Tolypothrichaceae</taxon>
        <taxon>Tolypothrix</taxon>
    </lineage>
</organism>
<dbReference type="AlphaFoldDB" id="A0A1Z4N930"/>
<dbReference type="Proteomes" id="UP000218785">
    <property type="component" value="Chromosome"/>
</dbReference>
<reference evidence="3 4" key="1">
    <citation type="submission" date="2017-06" db="EMBL/GenBank/DDBJ databases">
        <title>Genome sequencing of cyanobaciteial culture collection at National Institute for Environmental Studies (NIES).</title>
        <authorList>
            <person name="Hirose Y."/>
            <person name="Shimura Y."/>
            <person name="Fujisawa T."/>
            <person name="Nakamura Y."/>
            <person name="Kawachi M."/>
        </authorList>
    </citation>
    <scope>NUCLEOTIDE SEQUENCE [LARGE SCALE GENOMIC DNA]</scope>
    <source>
        <strain evidence="3 4">NIES-37</strain>
    </source>
</reference>
<name>A0A1Z4N930_9CYAN</name>
<dbReference type="SUPFAM" id="SSF52980">
    <property type="entry name" value="Restriction endonuclease-like"/>
    <property type="match status" value="1"/>
</dbReference>
<dbReference type="RefSeq" id="WP_096582295.1">
    <property type="nucleotide sequence ID" value="NZ_CAWNJS010000001.1"/>
</dbReference>
<feature type="compositionally biased region" description="Low complexity" evidence="1">
    <location>
        <begin position="208"/>
        <end position="224"/>
    </location>
</feature>
<accession>A0A1Z4N930</accession>
<gene>
    <name evidence="3" type="ORF">NIES37_62350</name>
</gene>
<sequence>MVKSQPYHALPTSAELPCSDDTPVDNEDQNFIPNLLLFLLESIWANRNDWFFGVDMGIYHTTGVSHLVPVVPDGFLSLGVQRRKADKSRSSYVVWEEENIVPKLVLEVVSKTPGDEYDNKLKIYAKLGVLYYLIYNPQYWRRDQHQPFELYKLIDGEYQLQIGEPFWMAEIGLGIGRSRYTSGTIQREALYWYDETGTRYPTAEEVAQAERQQRELAQQQAQAERQQKERLAAKLRELGIDPDNI</sequence>
<dbReference type="CDD" id="cd06260">
    <property type="entry name" value="DUF820-like"/>
    <property type="match status" value="1"/>
</dbReference>
<dbReference type="PANTHER" id="PTHR33352">
    <property type="entry name" value="SLR1095 PROTEIN"/>
    <property type="match status" value="1"/>
</dbReference>
<dbReference type="PANTHER" id="PTHR33352:SF3">
    <property type="entry name" value="SLR1612 PROTEIN"/>
    <property type="match status" value="1"/>
</dbReference>
<evidence type="ECO:0000259" key="2">
    <source>
        <dbReference type="Pfam" id="PF05685"/>
    </source>
</evidence>
<dbReference type="InterPro" id="IPR008538">
    <property type="entry name" value="Uma2"/>
</dbReference>
<keyword evidence="4" id="KW-1185">Reference proteome</keyword>
<dbReference type="Pfam" id="PF05685">
    <property type="entry name" value="Uma2"/>
    <property type="match status" value="1"/>
</dbReference>
<evidence type="ECO:0000256" key="1">
    <source>
        <dbReference type="SAM" id="MobiDB-lite"/>
    </source>
</evidence>
<evidence type="ECO:0000313" key="3">
    <source>
        <dbReference type="EMBL" id="BAZ02224.1"/>
    </source>
</evidence>
<feature type="region of interest" description="Disordered" evidence="1">
    <location>
        <begin position="208"/>
        <end position="229"/>
    </location>
</feature>
<protein>
    <recommendedName>
        <fullName evidence="2">Putative restriction endonuclease domain-containing protein</fullName>
    </recommendedName>
</protein>
<feature type="region of interest" description="Disordered" evidence="1">
    <location>
        <begin position="1"/>
        <end position="22"/>
    </location>
</feature>
<dbReference type="Gene3D" id="3.90.1570.10">
    <property type="entry name" value="tt1808, chain A"/>
    <property type="match status" value="1"/>
</dbReference>
<feature type="domain" description="Putative restriction endonuclease" evidence="2">
    <location>
        <begin position="24"/>
        <end position="163"/>
    </location>
</feature>
<proteinExistence type="predicted"/>